<protein>
    <recommendedName>
        <fullName evidence="2">DNA polymerase III subunit delta</fullName>
        <ecNumber evidence="1">2.7.7.7</ecNumber>
    </recommendedName>
</protein>
<dbReference type="PANTHER" id="PTHR34388">
    <property type="entry name" value="DNA POLYMERASE III SUBUNIT DELTA"/>
    <property type="match status" value="1"/>
</dbReference>
<dbReference type="Proteomes" id="UP000643810">
    <property type="component" value="Unassembled WGS sequence"/>
</dbReference>
<dbReference type="InterPro" id="IPR005790">
    <property type="entry name" value="DNA_polIII_delta"/>
</dbReference>
<evidence type="ECO:0000259" key="10">
    <source>
        <dbReference type="Pfam" id="PF21694"/>
    </source>
</evidence>
<keyword evidence="3 11" id="KW-0808">Transferase</keyword>
<gene>
    <name evidence="11" type="primary">holA</name>
    <name evidence="11" type="ORF">H8R94_02470</name>
</gene>
<dbReference type="InterPro" id="IPR048466">
    <property type="entry name" value="DNA_pol3_delta-like_C"/>
</dbReference>
<evidence type="ECO:0000313" key="11">
    <source>
        <dbReference type="EMBL" id="MBC5685487.1"/>
    </source>
</evidence>
<evidence type="ECO:0000256" key="4">
    <source>
        <dbReference type="ARBA" id="ARBA00022695"/>
    </source>
</evidence>
<sequence>MKTIDEDIKTGQFKAAYLLYGDEDYLKKQYRDKLTKALMGQGDTMNFAKYEGKDSSIEEIISFADTMPFFADRRVVLVEDSGFFKSSQETLADYFSNIPETTCMVFVESDVDKRSKAYKAIAKAGSAVDFSMPDERMLTSWMMARVKAAGKTMTRDAWNEFFERSNDSMDHMDMEMEKLLSYVYDKDGITLEDVEAICTKQVHTKVFDMISFVASKNLPKVLDLYHDMLATKEPPIRILALIIRQFDQMYVMKDMASQGMNVQTIAGKMGIRDFIVRKNLGLARNFTMEQIRALLEDAADLDERAKTGRINDQLAVEMLMIKWAG</sequence>
<keyword evidence="6" id="KW-0239">DNA-directed DNA polymerase</keyword>
<evidence type="ECO:0000259" key="9">
    <source>
        <dbReference type="Pfam" id="PF06144"/>
    </source>
</evidence>
<evidence type="ECO:0000256" key="6">
    <source>
        <dbReference type="ARBA" id="ARBA00022932"/>
    </source>
</evidence>
<evidence type="ECO:0000256" key="2">
    <source>
        <dbReference type="ARBA" id="ARBA00017703"/>
    </source>
</evidence>
<dbReference type="Gene3D" id="3.40.50.300">
    <property type="entry name" value="P-loop containing nucleotide triphosphate hydrolases"/>
    <property type="match status" value="1"/>
</dbReference>
<dbReference type="Pfam" id="PF21694">
    <property type="entry name" value="DNA_pol3_delta_C"/>
    <property type="match status" value="1"/>
</dbReference>
<dbReference type="RefSeq" id="WP_118280915.1">
    <property type="nucleotide sequence ID" value="NZ_JACOPG010000001.1"/>
</dbReference>
<keyword evidence="5" id="KW-0235">DNA replication</keyword>
<dbReference type="InterPro" id="IPR027417">
    <property type="entry name" value="P-loop_NTPase"/>
</dbReference>
<comment type="caution">
    <text evidence="11">The sequence shown here is derived from an EMBL/GenBank/DDBJ whole genome shotgun (WGS) entry which is preliminary data.</text>
</comment>
<feature type="domain" description="DNA polymerase III delta N-terminal" evidence="9">
    <location>
        <begin position="17"/>
        <end position="128"/>
    </location>
</feature>
<dbReference type="EMBL" id="JACOPG010000001">
    <property type="protein sequence ID" value="MBC5685487.1"/>
    <property type="molecule type" value="Genomic_DNA"/>
</dbReference>
<evidence type="ECO:0000256" key="5">
    <source>
        <dbReference type="ARBA" id="ARBA00022705"/>
    </source>
</evidence>
<keyword evidence="12" id="KW-1185">Reference proteome</keyword>
<proteinExistence type="inferred from homology"/>
<keyword evidence="4 11" id="KW-0548">Nucleotidyltransferase</keyword>
<comment type="catalytic activity">
    <reaction evidence="8">
        <text>DNA(n) + a 2'-deoxyribonucleoside 5'-triphosphate = DNA(n+1) + diphosphate</text>
        <dbReference type="Rhea" id="RHEA:22508"/>
        <dbReference type="Rhea" id="RHEA-COMP:17339"/>
        <dbReference type="Rhea" id="RHEA-COMP:17340"/>
        <dbReference type="ChEBI" id="CHEBI:33019"/>
        <dbReference type="ChEBI" id="CHEBI:61560"/>
        <dbReference type="ChEBI" id="CHEBI:173112"/>
        <dbReference type="EC" id="2.7.7.7"/>
    </reaction>
</comment>
<dbReference type="Pfam" id="PF06144">
    <property type="entry name" value="DNA_pol3_delta"/>
    <property type="match status" value="1"/>
</dbReference>
<evidence type="ECO:0000256" key="3">
    <source>
        <dbReference type="ARBA" id="ARBA00022679"/>
    </source>
</evidence>
<dbReference type="InterPro" id="IPR010372">
    <property type="entry name" value="DNA_pol3_delta_N"/>
</dbReference>
<dbReference type="PANTHER" id="PTHR34388:SF1">
    <property type="entry name" value="DNA POLYMERASE III SUBUNIT DELTA"/>
    <property type="match status" value="1"/>
</dbReference>
<feature type="domain" description="DNA polymerase III delta subunit-like C-terminal" evidence="10">
    <location>
        <begin position="204"/>
        <end position="322"/>
    </location>
</feature>
<organism evidence="11 12">
    <name type="scientific">Roseburia lenta</name>
    <dbReference type="NCBI Taxonomy" id="2763061"/>
    <lineage>
        <taxon>Bacteria</taxon>
        <taxon>Bacillati</taxon>
        <taxon>Bacillota</taxon>
        <taxon>Clostridia</taxon>
        <taxon>Lachnospirales</taxon>
        <taxon>Lachnospiraceae</taxon>
        <taxon>Roseburia</taxon>
    </lineage>
</organism>
<dbReference type="Gene3D" id="1.10.8.60">
    <property type="match status" value="1"/>
</dbReference>
<evidence type="ECO:0000256" key="1">
    <source>
        <dbReference type="ARBA" id="ARBA00012417"/>
    </source>
</evidence>
<evidence type="ECO:0000313" key="12">
    <source>
        <dbReference type="Proteomes" id="UP000643810"/>
    </source>
</evidence>
<comment type="similarity">
    <text evidence="7">Belongs to the DNA polymerase HolA subunit family.</text>
</comment>
<evidence type="ECO:0000256" key="8">
    <source>
        <dbReference type="ARBA" id="ARBA00049244"/>
    </source>
</evidence>
<dbReference type="EC" id="2.7.7.7" evidence="1"/>
<dbReference type="NCBIfam" id="TIGR01128">
    <property type="entry name" value="holA"/>
    <property type="match status" value="1"/>
</dbReference>
<evidence type="ECO:0000256" key="7">
    <source>
        <dbReference type="ARBA" id="ARBA00034754"/>
    </source>
</evidence>
<dbReference type="GO" id="GO:0003887">
    <property type="term" value="F:DNA-directed DNA polymerase activity"/>
    <property type="evidence" value="ECO:0007669"/>
    <property type="project" value="UniProtKB-EC"/>
</dbReference>
<dbReference type="SUPFAM" id="SSF48019">
    <property type="entry name" value="post-AAA+ oligomerization domain-like"/>
    <property type="match status" value="1"/>
</dbReference>
<name>A0ABR7GDH7_9FIRM</name>
<dbReference type="Gene3D" id="1.20.272.10">
    <property type="match status" value="1"/>
</dbReference>
<accession>A0ABR7GDH7</accession>
<reference evidence="11 12" key="1">
    <citation type="submission" date="2020-08" db="EMBL/GenBank/DDBJ databases">
        <title>Genome public.</title>
        <authorList>
            <person name="Liu C."/>
            <person name="Sun Q."/>
        </authorList>
    </citation>
    <scope>NUCLEOTIDE SEQUENCE [LARGE SCALE GENOMIC DNA]</scope>
    <source>
        <strain evidence="11 12">NSJ-9</strain>
    </source>
</reference>
<dbReference type="SUPFAM" id="SSF52540">
    <property type="entry name" value="P-loop containing nucleoside triphosphate hydrolases"/>
    <property type="match status" value="1"/>
</dbReference>
<dbReference type="InterPro" id="IPR008921">
    <property type="entry name" value="DNA_pol3_clamp-load_cplx_C"/>
</dbReference>